<dbReference type="Gene3D" id="3.30.50.10">
    <property type="entry name" value="Erythroid Transcription Factor GATA-1, subunit A"/>
    <property type="match status" value="1"/>
</dbReference>
<keyword evidence="3" id="KW-0862">Zinc</keyword>
<sequence length="261" mass="30721">LGMDICRACASFFKRAKMTGRVYPCRQGNHQCLINKDTKSVCRRCRFDKCITVGVIYDGPLRVRAKPEISFMQKMEKEFKSLIERRRDGELAFMETCQHIRLVQHPREKIYIVDHNLSADLHMIAISESWVFYENVFPALQNLPRQENEIIFKDYVKKLGMIISYYLTKKLWGDVSKKMMNTVITCFDTEIPFDVYFPEDRGDKNLFESSVRSYNDEFAALFLPQFNRTQLTEQEFHALTALVITEHGTNLFERLSVEYEC</sequence>
<dbReference type="InterPro" id="IPR013088">
    <property type="entry name" value="Znf_NHR/GATA"/>
</dbReference>
<dbReference type="GO" id="GO:0003700">
    <property type="term" value="F:DNA-binding transcription factor activity"/>
    <property type="evidence" value="ECO:0007669"/>
    <property type="project" value="InterPro"/>
</dbReference>
<evidence type="ECO:0000313" key="10">
    <source>
        <dbReference type="EMBL" id="GMS94984.1"/>
    </source>
</evidence>
<feature type="non-terminal residue" evidence="10">
    <location>
        <position position="1"/>
    </location>
</feature>
<keyword evidence="2" id="KW-0863">Zinc-finger</keyword>
<keyword evidence="11" id="KW-1185">Reference proteome</keyword>
<evidence type="ECO:0000256" key="3">
    <source>
        <dbReference type="ARBA" id="ARBA00022833"/>
    </source>
</evidence>
<dbReference type="GO" id="GO:0043565">
    <property type="term" value="F:sequence-specific DNA binding"/>
    <property type="evidence" value="ECO:0007669"/>
    <property type="project" value="InterPro"/>
</dbReference>
<comment type="caution">
    <text evidence="10">The sequence shown here is derived from an EMBL/GenBank/DDBJ whole genome shotgun (WGS) entry which is preliminary data.</text>
</comment>
<dbReference type="PROSITE" id="PS51030">
    <property type="entry name" value="NUCLEAR_REC_DBD_2"/>
    <property type="match status" value="1"/>
</dbReference>
<keyword evidence="6" id="KW-0804">Transcription</keyword>
<evidence type="ECO:0000256" key="1">
    <source>
        <dbReference type="ARBA" id="ARBA00022723"/>
    </source>
</evidence>
<feature type="domain" description="Nuclear receptor" evidence="9">
    <location>
        <begin position="1"/>
        <end position="62"/>
    </location>
</feature>
<dbReference type="Proteomes" id="UP001432027">
    <property type="component" value="Unassembled WGS sequence"/>
</dbReference>
<evidence type="ECO:0000256" key="5">
    <source>
        <dbReference type="ARBA" id="ARBA00023125"/>
    </source>
</evidence>
<keyword evidence="5" id="KW-0238">DNA-binding</keyword>
<keyword evidence="7" id="KW-0675">Receptor</keyword>
<dbReference type="SUPFAM" id="SSF57716">
    <property type="entry name" value="Glucocorticoid receptor-like (DNA-binding domain)"/>
    <property type="match status" value="1"/>
</dbReference>
<reference evidence="10" key="1">
    <citation type="submission" date="2023-10" db="EMBL/GenBank/DDBJ databases">
        <title>Genome assembly of Pristionchus species.</title>
        <authorList>
            <person name="Yoshida K."/>
            <person name="Sommer R.J."/>
        </authorList>
    </citation>
    <scope>NUCLEOTIDE SEQUENCE</scope>
    <source>
        <strain evidence="10">RS0144</strain>
    </source>
</reference>
<evidence type="ECO:0000256" key="4">
    <source>
        <dbReference type="ARBA" id="ARBA00023015"/>
    </source>
</evidence>
<keyword evidence="4" id="KW-0805">Transcription regulation</keyword>
<dbReference type="SMART" id="SM00399">
    <property type="entry name" value="ZnF_C4"/>
    <property type="match status" value="1"/>
</dbReference>
<dbReference type="AlphaFoldDB" id="A0AAV5TL08"/>
<evidence type="ECO:0000256" key="2">
    <source>
        <dbReference type="ARBA" id="ARBA00022771"/>
    </source>
</evidence>
<keyword evidence="1" id="KW-0479">Metal-binding</keyword>
<dbReference type="EMBL" id="BTSX01000004">
    <property type="protein sequence ID" value="GMS94984.1"/>
    <property type="molecule type" value="Genomic_DNA"/>
</dbReference>
<gene>
    <name evidence="10" type="ORF">PENTCL1PPCAC_17159</name>
</gene>
<name>A0AAV5TL08_9BILA</name>
<dbReference type="Pfam" id="PF00105">
    <property type="entry name" value="zf-C4"/>
    <property type="match status" value="1"/>
</dbReference>
<dbReference type="PANTHER" id="PTHR46011">
    <property type="entry name" value="NUCLEAR HORMONE RECEPTOR FAMILY MEMBER NHR-86-RELATED"/>
    <property type="match status" value="1"/>
</dbReference>
<dbReference type="PANTHER" id="PTHR46011:SF6">
    <property type="entry name" value="HIGH ZINC ACTIVATED NUCLEAR RECEPTOR PROTEIN"/>
    <property type="match status" value="1"/>
</dbReference>
<protein>
    <recommendedName>
        <fullName evidence="9">Nuclear receptor domain-containing protein</fullName>
    </recommendedName>
</protein>
<dbReference type="GO" id="GO:0008270">
    <property type="term" value="F:zinc ion binding"/>
    <property type="evidence" value="ECO:0007669"/>
    <property type="project" value="UniProtKB-KW"/>
</dbReference>
<proteinExistence type="predicted"/>
<evidence type="ECO:0000256" key="7">
    <source>
        <dbReference type="ARBA" id="ARBA00023170"/>
    </source>
</evidence>
<evidence type="ECO:0000256" key="8">
    <source>
        <dbReference type="ARBA" id="ARBA00023242"/>
    </source>
</evidence>
<evidence type="ECO:0000313" key="11">
    <source>
        <dbReference type="Proteomes" id="UP001432027"/>
    </source>
</evidence>
<evidence type="ECO:0000259" key="9">
    <source>
        <dbReference type="PROSITE" id="PS51030"/>
    </source>
</evidence>
<evidence type="ECO:0000256" key="6">
    <source>
        <dbReference type="ARBA" id="ARBA00023163"/>
    </source>
</evidence>
<dbReference type="GO" id="GO:0005634">
    <property type="term" value="C:nucleus"/>
    <property type="evidence" value="ECO:0007669"/>
    <property type="project" value="TreeGrafter"/>
</dbReference>
<accession>A0AAV5TL08</accession>
<dbReference type="InterPro" id="IPR001628">
    <property type="entry name" value="Znf_hrmn_rcpt"/>
</dbReference>
<organism evidence="10 11">
    <name type="scientific">Pristionchus entomophagus</name>
    <dbReference type="NCBI Taxonomy" id="358040"/>
    <lineage>
        <taxon>Eukaryota</taxon>
        <taxon>Metazoa</taxon>
        <taxon>Ecdysozoa</taxon>
        <taxon>Nematoda</taxon>
        <taxon>Chromadorea</taxon>
        <taxon>Rhabditida</taxon>
        <taxon>Rhabditina</taxon>
        <taxon>Diplogasteromorpha</taxon>
        <taxon>Diplogasteroidea</taxon>
        <taxon>Neodiplogasteridae</taxon>
        <taxon>Pristionchus</taxon>
    </lineage>
</organism>
<keyword evidence="8" id="KW-0539">Nucleus</keyword>